<dbReference type="EMBL" id="AM942759">
    <property type="protein sequence ID" value="CAR42039.1"/>
    <property type="molecule type" value="Genomic_DNA"/>
</dbReference>
<accession>B4EVI8</accession>
<evidence type="ECO:0000259" key="2">
    <source>
        <dbReference type="Pfam" id="PF13166"/>
    </source>
</evidence>
<name>B4EVI8_PROMH</name>
<dbReference type="PANTHER" id="PTHR32114">
    <property type="entry name" value="ABC TRANSPORTER ABCH.3"/>
    <property type="match status" value="1"/>
</dbReference>
<dbReference type="eggNOG" id="COG4694">
    <property type="taxonomic scope" value="Bacteria"/>
</dbReference>
<dbReference type="EnsemblBacteria" id="CAR42039">
    <property type="protein sequence ID" value="CAR42039"/>
    <property type="gene ID" value="PMI0914"/>
</dbReference>
<dbReference type="Gene3D" id="3.40.50.300">
    <property type="entry name" value="P-loop containing nucleotide triphosphate hydrolases"/>
    <property type="match status" value="2"/>
</dbReference>
<feature type="domain" description="Protein CR006 P-loop" evidence="2">
    <location>
        <begin position="17"/>
        <end position="712"/>
    </location>
</feature>
<dbReference type="PANTHER" id="PTHR32114:SF2">
    <property type="entry name" value="ABC TRANSPORTER ABCH.3"/>
    <property type="match status" value="1"/>
</dbReference>
<evidence type="ECO:0000313" key="4">
    <source>
        <dbReference type="Proteomes" id="UP000008319"/>
    </source>
</evidence>
<keyword evidence="1" id="KW-0175">Coiled coil</keyword>
<keyword evidence="4" id="KW-1185">Reference proteome</keyword>
<evidence type="ECO:0000256" key="1">
    <source>
        <dbReference type="SAM" id="Coils"/>
    </source>
</evidence>
<gene>
    <name evidence="3" type="ordered locus">PMI0914</name>
</gene>
<dbReference type="Proteomes" id="UP000008319">
    <property type="component" value="Chromosome"/>
</dbReference>
<dbReference type="InterPro" id="IPR026866">
    <property type="entry name" value="CR006_AAA"/>
</dbReference>
<dbReference type="KEGG" id="pmr:PMI0914"/>
<feature type="coiled-coil region" evidence="1">
    <location>
        <begin position="402"/>
        <end position="429"/>
    </location>
</feature>
<organism evidence="3 4">
    <name type="scientific">Proteus mirabilis (strain HI4320)</name>
    <dbReference type="NCBI Taxonomy" id="529507"/>
    <lineage>
        <taxon>Bacteria</taxon>
        <taxon>Pseudomonadati</taxon>
        <taxon>Pseudomonadota</taxon>
        <taxon>Gammaproteobacteria</taxon>
        <taxon>Enterobacterales</taxon>
        <taxon>Morganellaceae</taxon>
        <taxon>Proteus</taxon>
    </lineage>
</organism>
<dbReference type="PATRIC" id="fig|529507.6.peg.889"/>
<dbReference type="GeneID" id="6800086"/>
<reference evidence="3 4" key="1">
    <citation type="journal article" date="2008" name="J. Bacteriol.">
        <title>Complete genome sequence of uropathogenic Proteus mirabilis, a master of both adherence and motility.</title>
        <authorList>
            <person name="Pearson M.M."/>
            <person name="Sebaihia M."/>
            <person name="Churcher C."/>
            <person name="Quail M.A."/>
            <person name="Seshasayee A.S."/>
            <person name="Luscombe N.M."/>
            <person name="Abdellah Z."/>
            <person name="Arrosmith C."/>
            <person name="Atkin B."/>
            <person name="Chillingworth T."/>
            <person name="Hauser H."/>
            <person name="Jagels K."/>
            <person name="Moule S."/>
            <person name="Mungall K."/>
            <person name="Norbertczak H."/>
            <person name="Rabbinowitsch E."/>
            <person name="Walker D."/>
            <person name="Whithead S."/>
            <person name="Thomson N.R."/>
            <person name="Rather P.N."/>
            <person name="Parkhill J."/>
            <person name="Mobley H.L."/>
        </authorList>
    </citation>
    <scope>NUCLEOTIDE SEQUENCE [LARGE SCALE GENOMIC DNA]</scope>
    <source>
        <strain evidence="3 4">HI4320</strain>
    </source>
</reference>
<proteinExistence type="predicted"/>
<dbReference type="RefSeq" id="WP_004251636.1">
    <property type="nucleotide sequence ID" value="NC_010554.1"/>
</dbReference>
<dbReference type="AlphaFoldDB" id="B4EVI8"/>
<sequence>MAILTLRNVKSYSADKDVNIDLSKPVTLIYGQNGAGKSTISSFFSGFQQEKYQHCHFASRENFAYFVFNQEYIEQKFHQEIYQPGIFTLNEKNDDVNGKIESNKRRITEINNLLNTLDTEIKNKNDAKSTVIEKYSKVIFKKTINDRQSLDYFLDRAKRVNNFYQKMRETSLGIQKYELVQLTERLELLLNSEGTQYTEIIEPEVYGLSDEMLTLLQSSLTASSDTPFSAIIQQLGNADWVHSGTGYIKDNICPFCQQKFDSQHLLHELTLMFDKSYEDALATLTHSQTVISHELDLLESFHEHLRQHPVVSDDHQVFSIIKSLQQTLRNNLQSLRQKLLQPSQSIQPDVITDIRQHLNQILVTLNSNIRDNNQLAANFSQERARLAADSFAYLREVSDPYLRQCDQELAEIQQQLQAEINQVDLLRDEERALSVETTHLIGQLSVIQPTIDNINYNLTQLGINDFNIICHDESLKLYRLHRQNQPDDSEVFKSLSEGEKTIISLLYFLESCIGHVPDSQTIQPKLIVIDDPISSLSHNYIYEVASMIKHKLILPKIAQHIVILTHNIFFFQEILLSVYKRLAPERTTPKGCALYRIIKGEYSDCIPLSMHDMLNEYQALWQTIRDVRDGRSLPVVLPNTMRNILEYYFSFSCKQEKLDKALNKLAVEYSAGEYDSFYRAINRHSHSDGRNIMATGVINVEMYFRLFQKIFEETKDSDHYNTMMGITVEQTEG</sequence>
<dbReference type="Pfam" id="PF13166">
    <property type="entry name" value="AAA_13"/>
    <property type="match status" value="1"/>
</dbReference>
<dbReference type="HOGENOM" id="CLU_020729_2_0_6"/>
<dbReference type="InterPro" id="IPR027417">
    <property type="entry name" value="P-loop_NTPase"/>
</dbReference>
<evidence type="ECO:0000313" key="3">
    <source>
        <dbReference type="EMBL" id="CAR42039.1"/>
    </source>
</evidence>
<dbReference type="SUPFAM" id="SSF52540">
    <property type="entry name" value="P-loop containing nucleoside triphosphate hydrolases"/>
    <property type="match status" value="1"/>
</dbReference>
<protein>
    <recommendedName>
        <fullName evidence="2">Protein CR006 P-loop domain-containing protein</fullName>
    </recommendedName>
</protein>